<feature type="compositionally biased region" description="Low complexity" evidence="1">
    <location>
        <begin position="79"/>
        <end position="92"/>
    </location>
</feature>
<dbReference type="GeneID" id="54297420"/>
<dbReference type="Proteomes" id="UP000799438">
    <property type="component" value="Unassembled WGS sequence"/>
</dbReference>
<reference evidence="2" key="1">
    <citation type="journal article" date="2020" name="Stud. Mycol.">
        <title>101 Dothideomycetes genomes: a test case for predicting lifestyles and emergence of pathogens.</title>
        <authorList>
            <person name="Haridas S."/>
            <person name="Albert R."/>
            <person name="Binder M."/>
            <person name="Bloem J."/>
            <person name="Labutti K."/>
            <person name="Salamov A."/>
            <person name="Andreopoulos B."/>
            <person name="Baker S."/>
            <person name="Barry K."/>
            <person name="Bills G."/>
            <person name="Bluhm B."/>
            <person name="Cannon C."/>
            <person name="Castanera R."/>
            <person name="Culley D."/>
            <person name="Daum C."/>
            <person name="Ezra D."/>
            <person name="Gonzalez J."/>
            <person name="Henrissat B."/>
            <person name="Kuo A."/>
            <person name="Liang C."/>
            <person name="Lipzen A."/>
            <person name="Lutzoni F."/>
            <person name="Magnuson J."/>
            <person name="Mondo S."/>
            <person name="Nolan M."/>
            <person name="Ohm R."/>
            <person name="Pangilinan J."/>
            <person name="Park H.-J."/>
            <person name="Ramirez L."/>
            <person name="Alfaro M."/>
            <person name="Sun H."/>
            <person name="Tritt A."/>
            <person name="Yoshinaga Y."/>
            <person name="Zwiers L.-H."/>
            <person name="Turgeon B."/>
            <person name="Goodwin S."/>
            <person name="Spatafora J."/>
            <person name="Crous P."/>
            <person name="Grigoriev I."/>
        </authorList>
    </citation>
    <scope>NUCLEOTIDE SEQUENCE</scope>
    <source>
        <strain evidence="2">CBS 121167</strain>
    </source>
</reference>
<name>A0A6A6BQ30_9PEZI</name>
<feature type="region of interest" description="Disordered" evidence="1">
    <location>
        <begin position="166"/>
        <end position="258"/>
    </location>
</feature>
<evidence type="ECO:0000313" key="3">
    <source>
        <dbReference type="Proteomes" id="UP000799438"/>
    </source>
</evidence>
<feature type="compositionally biased region" description="Pro residues" evidence="1">
    <location>
        <begin position="93"/>
        <end position="108"/>
    </location>
</feature>
<organism evidence="2 3">
    <name type="scientific">Aplosporella prunicola CBS 121167</name>
    <dbReference type="NCBI Taxonomy" id="1176127"/>
    <lineage>
        <taxon>Eukaryota</taxon>
        <taxon>Fungi</taxon>
        <taxon>Dikarya</taxon>
        <taxon>Ascomycota</taxon>
        <taxon>Pezizomycotina</taxon>
        <taxon>Dothideomycetes</taxon>
        <taxon>Dothideomycetes incertae sedis</taxon>
        <taxon>Botryosphaeriales</taxon>
        <taxon>Aplosporellaceae</taxon>
        <taxon>Aplosporella</taxon>
    </lineage>
</organism>
<proteinExistence type="predicted"/>
<gene>
    <name evidence="2" type="ORF">K452DRAFT_284301</name>
</gene>
<keyword evidence="3" id="KW-1185">Reference proteome</keyword>
<feature type="region of interest" description="Disordered" evidence="1">
    <location>
        <begin position="1"/>
        <end position="153"/>
    </location>
</feature>
<dbReference type="RefSeq" id="XP_033400629.1">
    <property type="nucleotide sequence ID" value="XM_033539924.1"/>
</dbReference>
<feature type="compositionally biased region" description="Low complexity" evidence="1">
    <location>
        <begin position="109"/>
        <end position="134"/>
    </location>
</feature>
<feature type="compositionally biased region" description="Polar residues" evidence="1">
    <location>
        <begin position="224"/>
        <end position="235"/>
    </location>
</feature>
<feature type="compositionally biased region" description="Polar residues" evidence="1">
    <location>
        <begin position="9"/>
        <end position="29"/>
    </location>
</feature>
<dbReference type="EMBL" id="ML995478">
    <property type="protein sequence ID" value="KAF2144917.1"/>
    <property type="molecule type" value="Genomic_DNA"/>
</dbReference>
<protein>
    <submittedName>
        <fullName evidence="2">Uncharacterized protein</fullName>
    </submittedName>
</protein>
<dbReference type="AlphaFoldDB" id="A0A6A6BQ30"/>
<evidence type="ECO:0000256" key="1">
    <source>
        <dbReference type="SAM" id="MobiDB-lite"/>
    </source>
</evidence>
<accession>A0A6A6BQ30</accession>
<evidence type="ECO:0000313" key="2">
    <source>
        <dbReference type="EMBL" id="KAF2144917.1"/>
    </source>
</evidence>
<sequence>MPPPIPGTFPSSGMPTPESVLSTSSTEQLSGPPPIPSRKNSRPNINPGYFDQKSLHPIKTGLPSIPSPRLSPGQVAPQGLSPRPSISGGPSPARSPAPTSVPPRPPHSANPFSSQSTISTTPSSPTSSTNSAPPAGRPMPRKKSIQKSIISEPMFVSTTNVADTMELPPGASLKNGAPPLPPINPMRRRFGFGRSDSRETSSIYDRRGSTDDTERKKSLKLRKGSTTTLRMSQESVEPMPPAARSVPSPMPANDGSMF</sequence>
<feature type="compositionally biased region" description="Basic and acidic residues" evidence="1">
    <location>
        <begin position="195"/>
        <end position="216"/>
    </location>
</feature>
<dbReference type="OrthoDB" id="5335210at2759"/>